<dbReference type="Proteomes" id="UP000037387">
    <property type="component" value="Unassembled WGS sequence"/>
</dbReference>
<dbReference type="Pfam" id="PF21805">
    <property type="entry name" value="Imm5_like"/>
    <property type="match status" value="1"/>
</dbReference>
<dbReference type="RefSeq" id="WP_053370858.1">
    <property type="nucleotide sequence ID" value="NZ_KQ435291.1"/>
</dbReference>
<dbReference type="AlphaFoldDB" id="A0A0M0F6K8"/>
<keyword evidence="3" id="KW-1185">Reference proteome</keyword>
<name>A0A0M0F6K8_CELCE</name>
<proteinExistence type="predicted"/>
<dbReference type="InterPro" id="IPR048667">
    <property type="entry name" value="Imm5-like"/>
</dbReference>
<comment type="caution">
    <text evidence="2">The sequence shown here is derived from an EMBL/GenBank/DDBJ whole genome shotgun (WGS) entry which is preliminary data.</text>
</comment>
<protein>
    <recommendedName>
        <fullName evidence="1">Imm-5-like domain-containing protein</fullName>
    </recommendedName>
</protein>
<evidence type="ECO:0000313" key="3">
    <source>
        <dbReference type="Proteomes" id="UP000037387"/>
    </source>
</evidence>
<organism evidence="2 3">
    <name type="scientific">Cellulosimicrobium cellulans F16</name>
    <dbReference type="NCBI Taxonomy" id="1350482"/>
    <lineage>
        <taxon>Bacteria</taxon>
        <taxon>Bacillati</taxon>
        <taxon>Actinomycetota</taxon>
        <taxon>Actinomycetes</taxon>
        <taxon>Micrococcales</taxon>
        <taxon>Promicromonosporaceae</taxon>
        <taxon>Cellulosimicrobium</taxon>
    </lineage>
</organism>
<accession>A0A0M0F6K8</accession>
<dbReference type="PATRIC" id="fig|1350482.3.peg.2734"/>
<dbReference type="EMBL" id="ATNL01000010">
    <property type="protein sequence ID" value="KON72831.1"/>
    <property type="molecule type" value="Genomic_DNA"/>
</dbReference>
<evidence type="ECO:0000313" key="2">
    <source>
        <dbReference type="EMBL" id="KON72831.1"/>
    </source>
</evidence>
<gene>
    <name evidence="2" type="ORF">M768_19760</name>
</gene>
<reference evidence="2 3" key="1">
    <citation type="journal article" date="2015" name="Sci. Rep.">
        <title>Functional and structural properties of a novel cellulosome-like multienzyme complex: efficient glycoside hydrolysis of water-insoluble 7-xylosyl-10-deacetylpaclitaxel.</title>
        <authorList>
            <person name="Dou T.Y."/>
            <person name="Luan H.W."/>
            <person name="Ge G.B."/>
            <person name="Dong M.M."/>
            <person name="Zou H.F."/>
            <person name="He Y.Q."/>
            <person name="Cui P."/>
            <person name="Wang J.Y."/>
            <person name="Hao D.C."/>
            <person name="Yang S.L."/>
            <person name="Yang L."/>
        </authorList>
    </citation>
    <scope>NUCLEOTIDE SEQUENCE [LARGE SCALE GENOMIC DNA]</scope>
    <source>
        <strain evidence="2 3">F16</strain>
    </source>
</reference>
<feature type="domain" description="Imm-5-like" evidence="1">
    <location>
        <begin position="20"/>
        <end position="151"/>
    </location>
</feature>
<sequence length="174" mass="19132">MPILPTERDPRLITVRRGGTLTDDHHRQLARWAVECAERALTIFEDARPDDTRPRDALDVARAWIRGEVPMKTAHSTAFVANAAGRDQPAPVKYAALAAGQAVAVAHVAAHDLGAAAYAIRAAAADAAARGEDPEAARLAERDWQRERIPAELRELVLDDQRRRGSICWDVFDD</sequence>
<evidence type="ECO:0000259" key="1">
    <source>
        <dbReference type="Pfam" id="PF21805"/>
    </source>
</evidence>